<dbReference type="GO" id="GO:0046933">
    <property type="term" value="F:proton-transporting ATP synthase activity, rotational mechanism"/>
    <property type="evidence" value="ECO:0007669"/>
    <property type="project" value="TreeGrafter"/>
</dbReference>
<evidence type="ECO:0000256" key="1">
    <source>
        <dbReference type="ARBA" id="ARBA00007479"/>
    </source>
</evidence>
<sequence>MSPRFKLLSTLQFTLQKVFKRKPPKTVPVAETDIPVPKELDARAFLKEKPKPTSLPKEKIRLVDVKEKTTAEIESLAYESEEQLCAITERERDASVTSRLSKECEKIVKDGRVVLTSSTGLSISLAKSKKSNGETCIPQQKQKKDPPMPQGTVPPSTAGTPSGGDISGPTKSSSMRPVRRAQPGEVLFACLPVEWWLYFVPKTGYTGLGTFLFTFGTYLLSKEKYVLEHNYYGGLSMAIVCWGAVTYVGPEVAKMLDKEVEDYEAGWSKSRKDNAKILDQQIEDEVFHQYQADGQLMLVAAKRENVALQLEDEFRKRQVQVHKEVLKRLNYHVAVSLVNKRIMHKNLVQWVQKEVLAALSPELHDKIINMSIDNMIRELERNKPKDG</sequence>
<dbReference type="InterPro" id="IPR013837">
    <property type="entry name" value="ATP_synth_F0_suB"/>
</dbReference>
<evidence type="ECO:0000256" key="2">
    <source>
        <dbReference type="ARBA" id="ARBA00022448"/>
    </source>
</evidence>
<keyword evidence="5 9" id="KW-0999">Mitochondrion inner membrane</keyword>
<protein>
    <recommendedName>
        <fullName evidence="9">ATP synthase subunit b</fullName>
    </recommendedName>
</protein>
<keyword evidence="8 9" id="KW-0472">Membrane</keyword>
<evidence type="ECO:0000256" key="5">
    <source>
        <dbReference type="ARBA" id="ARBA00022792"/>
    </source>
</evidence>
<comment type="similarity">
    <text evidence="1 9">Belongs to the eukaryotic ATPase B chain family.</text>
</comment>
<evidence type="ECO:0000313" key="12">
    <source>
        <dbReference type="Proteomes" id="UP000410492"/>
    </source>
</evidence>
<dbReference type="InterPro" id="IPR008688">
    <property type="entry name" value="ATP_synth_Bsub_B/MI25"/>
</dbReference>
<dbReference type="Pfam" id="PF05405">
    <property type="entry name" value="Mt_ATP-synt_B"/>
    <property type="match status" value="1"/>
</dbReference>
<accession>A0A653D6R0</accession>
<keyword evidence="3 9" id="KW-0138">CF(0)</keyword>
<reference evidence="11 12" key="1">
    <citation type="submission" date="2019-01" db="EMBL/GenBank/DDBJ databases">
        <authorList>
            <person name="Sayadi A."/>
        </authorList>
    </citation>
    <scope>NUCLEOTIDE SEQUENCE [LARGE SCALE GENOMIC DNA]</scope>
</reference>
<dbReference type="OrthoDB" id="67388at2759"/>
<comment type="subcellular location">
    <subcellularLocation>
        <location evidence="9">Mitochondrion</location>
    </subcellularLocation>
    <subcellularLocation>
        <location evidence="9">Mitochondrion inner membrane</location>
    </subcellularLocation>
</comment>
<keyword evidence="4 9" id="KW-0375">Hydrogen ion transport</keyword>
<evidence type="ECO:0000256" key="10">
    <source>
        <dbReference type="SAM" id="MobiDB-lite"/>
    </source>
</evidence>
<keyword evidence="2 9" id="KW-0813">Transport</keyword>
<dbReference type="EMBL" id="CAACVG010010441">
    <property type="protein sequence ID" value="VEN55830.1"/>
    <property type="molecule type" value="Genomic_DNA"/>
</dbReference>
<evidence type="ECO:0000256" key="3">
    <source>
        <dbReference type="ARBA" id="ARBA00022547"/>
    </source>
</evidence>
<feature type="region of interest" description="Disordered" evidence="10">
    <location>
        <begin position="130"/>
        <end position="178"/>
    </location>
</feature>
<dbReference type="SUPFAM" id="SSF161060">
    <property type="entry name" value="ATP synthase B chain-like"/>
    <property type="match status" value="1"/>
</dbReference>
<gene>
    <name evidence="11" type="ORF">CALMAC_LOCUS14905</name>
</gene>
<comment type="function">
    <text evidence="9">Subunit b, of the mitochondrial membrane ATP synthase complex (F(1)F(0) ATP synthase or Complex V) that produces ATP from ADP in the presence of a proton gradient across the membrane which is generated by electron transport complexes of the respiratory chain. ATP synthase complex consist of a soluble F(1) head domain - the catalytic core - and a membrane F(1) domain - the membrane proton channel. These two domains are linked by a central stalk rotating inside the F(1) region and a stationary peripheral stalk. During catalysis, ATP synthesis in the catalytic domain of F(1) is coupled via a rotary mechanism of the central stalk subunits to proton translocation. In vivo, can only synthesize ATP although its ATP hydrolase activity can be activated artificially in vitro. Part of the complex F(0) domain. Part of the complex F(0) domain and the peripheric stalk, which acts as a stator to hold the catalytic alpha(3)beta(3) subcomplex and subunit a/ATP6 static relative to the rotary elements.</text>
</comment>
<evidence type="ECO:0000256" key="7">
    <source>
        <dbReference type="ARBA" id="ARBA00023128"/>
    </source>
</evidence>
<comment type="subunit">
    <text evidence="9">F-type ATPases have 2 components, CF(1) - the catalytic core - and CF(0) - the membrane proton channel. CF(1) and CF(0) have multiple subunits.</text>
</comment>
<dbReference type="Proteomes" id="UP000410492">
    <property type="component" value="Unassembled WGS sequence"/>
</dbReference>
<evidence type="ECO:0000313" key="11">
    <source>
        <dbReference type="EMBL" id="VEN55830.1"/>
    </source>
</evidence>
<organism evidence="11 12">
    <name type="scientific">Callosobruchus maculatus</name>
    <name type="common">Southern cowpea weevil</name>
    <name type="synonym">Pulse bruchid</name>
    <dbReference type="NCBI Taxonomy" id="64391"/>
    <lineage>
        <taxon>Eukaryota</taxon>
        <taxon>Metazoa</taxon>
        <taxon>Ecdysozoa</taxon>
        <taxon>Arthropoda</taxon>
        <taxon>Hexapoda</taxon>
        <taxon>Insecta</taxon>
        <taxon>Pterygota</taxon>
        <taxon>Neoptera</taxon>
        <taxon>Endopterygota</taxon>
        <taxon>Coleoptera</taxon>
        <taxon>Polyphaga</taxon>
        <taxon>Cucujiformia</taxon>
        <taxon>Chrysomeloidea</taxon>
        <taxon>Chrysomelidae</taxon>
        <taxon>Bruchinae</taxon>
        <taxon>Bruchini</taxon>
        <taxon>Callosobruchus</taxon>
    </lineage>
</organism>
<proteinExistence type="inferred from homology"/>
<keyword evidence="12" id="KW-1185">Reference proteome</keyword>
<name>A0A653D6R0_CALMS</name>
<evidence type="ECO:0000256" key="6">
    <source>
        <dbReference type="ARBA" id="ARBA00023065"/>
    </source>
</evidence>
<evidence type="ECO:0000256" key="9">
    <source>
        <dbReference type="RuleBase" id="RU368017"/>
    </source>
</evidence>
<dbReference type="PANTHER" id="PTHR12733:SF3">
    <property type="entry name" value="ATP SYNTHASE F(0) COMPLEX SUBUNIT B1, MITOCHONDRIAL"/>
    <property type="match status" value="1"/>
</dbReference>
<dbReference type="PANTHER" id="PTHR12733">
    <property type="entry name" value="MITOCHONDRIAL ATP SYNTHASE B CHAIN"/>
    <property type="match status" value="1"/>
</dbReference>
<dbReference type="GO" id="GO:0045259">
    <property type="term" value="C:proton-transporting ATP synthase complex"/>
    <property type="evidence" value="ECO:0007669"/>
    <property type="project" value="UniProtKB-KW"/>
</dbReference>
<evidence type="ECO:0000256" key="8">
    <source>
        <dbReference type="ARBA" id="ARBA00023136"/>
    </source>
</evidence>
<keyword evidence="7 9" id="KW-0496">Mitochondrion</keyword>
<dbReference type="Gene3D" id="1.20.5.2210">
    <property type="match status" value="1"/>
</dbReference>
<dbReference type="AlphaFoldDB" id="A0A653D6R0"/>
<dbReference type="GO" id="GO:0005743">
    <property type="term" value="C:mitochondrial inner membrane"/>
    <property type="evidence" value="ECO:0007669"/>
    <property type="project" value="UniProtKB-SubCell"/>
</dbReference>
<evidence type="ECO:0000256" key="4">
    <source>
        <dbReference type="ARBA" id="ARBA00022781"/>
    </source>
</evidence>
<keyword evidence="6 9" id="KW-0406">Ion transport</keyword>